<keyword evidence="6 12" id="KW-0347">Helicase</keyword>
<keyword evidence="9" id="KW-0413">Isomerase</keyword>
<dbReference type="Gene3D" id="3.40.50.300">
    <property type="entry name" value="P-loop containing nucleotide triphosphate hydrolases"/>
    <property type="match status" value="1"/>
</dbReference>
<organism evidence="14 15">
    <name type="scientific">Peptoniphilus koenoeneniae</name>
    <dbReference type="NCBI Taxonomy" id="507751"/>
    <lineage>
        <taxon>Bacteria</taxon>
        <taxon>Bacillati</taxon>
        <taxon>Bacillota</taxon>
        <taxon>Tissierellia</taxon>
        <taxon>Tissierellales</taxon>
        <taxon>Peptoniphilaceae</taxon>
        <taxon>Peptoniphilus</taxon>
    </lineage>
</organism>
<accession>A0ABU0AVU3</accession>
<keyword evidence="15" id="KW-1185">Reference proteome</keyword>
<gene>
    <name evidence="14" type="ORF">J2S72_001407</name>
</gene>
<dbReference type="SUPFAM" id="SSF52540">
    <property type="entry name" value="P-loop containing nucleoside triphosphate hydrolases"/>
    <property type="match status" value="1"/>
</dbReference>
<dbReference type="InterPro" id="IPR007694">
    <property type="entry name" value="DNA_helicase_DnaB-like_C"/>
</dbReference>
<sequence>MEMRVPPHSEEAEVSSLGAMLLSRDAISAASEILLPEDFYSPAHQKIYGAILELDEKNEPADIVTVSEELTRQNVIDEIGGVSYLASLSSAVGTIANTEFYCKIIKEKSILRKLIGASDDIISNSYNPEARANSVIEIAEKTIFEITQDSMNNGLIPLKEALLDSFSLMEKRAQNKNALTGVTTGFTDLDRKLSGLQKSDLVLIAARPSMGKTALMVNITTNAAQKGDAKVAIFSLEMSKNQLVQRMISAATHIDLMKIISGSLNEEEWTKVINSMTVLQNLNISIDDTPGMSPVEMKAKCRRLKAEKGLDLVVIDYLQLMELSSRTESRQQEISAISRSLKALAKELDVPVVALSQLSRAPELRSDHRPVLSDLRESGAIEQDADVVMFLYRDDYYNKEESKEPNVGEVIIAKHRNGPTGTIKLVFKKEFTKFLNMER</sequence>
<evidence type="ECO:0000256" key="5">
    <source>
        <dbReference type="ARBA" id="ARBA00022801"/>
    </source>
</evidence>
<evidence type="ECO:0000259" key="13">
    <source>
        <dbReference type="PROSITE" id="PS51199"/>
    </source>
</evidence>
<comment type="catalytic activity">
    <reaction evidence="10 12">
        <text>ATP + H2O = ADP + phosphate + H(+)</text>
        <dbReference type="Rhea" id="RHEA:13065"/>
        <dbReference type="ChEBI" id="CHEBI:15377"/>
        <dbReference type="ChEBI" id="CHEBI:15378"/>
        <dbReference type="ChEBI" id="CHEBI:30616"/>
        <dbReference type="ChEBI" id="CHEBI:43474"/>
        <dbReference type="ChEBI" id="CHEBI:456216"/>
        <dbReference type="EC" id="5.6.2.3"/>
    </reaction>
</comment>
<dbReference type="GO" id="GO:0016787">
    <property type="term" value="F:hydrolase activity"/>
    <property type="evidence" value="ECO:0007669"/>
    <property type="project" value="UniProtKB-KW"/>
</dbReference>
<dbReference type="Proteomes" id="UP001236559">
    <property type="component" value="Unassembled WGS sequence"/>
</dbReference>
<dbReference type="Pfam" id="PF03796">
    <property type="entry name" value="DnaB_C"/>
    <property type="match status" value="1"/>
</dbReference>
<dbReference type="EC" id="5.6.2.3" evidence="11 12"/>
<dbReference type="GO" id="GO:0003678">
    <property type="term" value="F:DNA helicase activity"/>
    <property type="evidence" value="ECO:0007669"/>
    <property type="project" value="UniProtKB-EC"/>
</dbReference>
<evidence type="ECO:0000256" key="2">
    <source>
        <dbReference type="ARBA" id="ARBA00022515"/>
    </source>
</evidence>
<keyword evidence="7 12" id="KW-0067">ATP-binding</keyword>
<proteinExistence type="inferred from homology"/>
<evidence type="ECO:0000256" key="4">
    <source>
        <dbReference type="ARBA" id="ARBA00022741"/>
    </source>
</evidence>
<keyword evidence="2 12" id="KW-0639">Primosome</keyword>
<dbReference type="InterPro" id="IPR007693">
    <property type="entry name" value="DNA_helicase_DnaB-like_N"/>
</dbReference>
<keyword evidence="4 12" id="KW-0547">Nucleotide-binding</keyword>
<evidence type="ECO:0000256" key="1">
    <source>
        <dbReference type="ARBA" id="ARBA00008428"/>
    </source>
</evidence>
<protein>
    <recommendedName>
        <fullName evidence="11 12">Replicative DNA helicase</fullName>
        <ecNumber evidence="11 12">5.6.2.3</ecNumber>
    </recommendedName>
</protein>
<dbReference type="Gene3D" id="1.10.860.10">
    <property type="entry name" value="DNAb Helicase, Chain A"/>
    <property type="match status" value="1"/>
</dbReference>
<comment type="caution">
    <text evidence="14">The sequence shown here is derived from an EMBL/GenBank/DDBJ whole genome shotgun (WGS) entry which is preliminary data.</text>
</comment>
<dbReference type="Pfam" id="PF00772">
    <property type="entry name" value="DnaB"/>
    <property type="match status" value="1"/>
</dbReference>
<name>A0ABU0AVU3_9FIRM</name>
<evidence type="ECO:0000256" key="12">
    <source>
        <dbReference type="RuleBase" id="RU362085"/>
    </source>
</evidence>
<dbReference type="NCBIfam" id="TIGR00665">
    <property type="entry name" value="DnaB"/>
    <property type="match status" value="1"/>
</dbReference>
<evidence type="ECO:0000256" key="3">
    <source>
        <dbReference type="ARBA" id="ARBA00022705"/>
    </source>
</evidence>
<evidence type="ECO:0000313" key="14">
    <source>
        <dbReference type="EMBL" id="MDQ0275380.1"/>
    </source>
</evidence>
<evidence type="ECO:0000256" key="7">
    <source>
        <dbReference type="ARBA" id="ARBA00022840"/>
    </source>
</evidence>
<dbReference type="PANTHER" id="PTHR30153">
    <property type="entry name" value="REPLICATIVE DNA HELICASE DNAB"/>
    <property type="match status" value="1"/>
</dbReference>
<evidence type="ECO:0000256" key="8">
    <source>
        <dbReference type="ARBA" id="ARBA00023125"/>
    </source>
</evidence>
<keyword evidence="8 12" id="KW-0238">DNA-binding</keyword>
<evidence type="ECO:0000256" key="9">
    <source>
        <dbReference type="ARBA" id="ARBA00023235"/>
    </source>
</evidence>
<dbReference type="InterPro" id="IPR016136">
    <property type="entry name" value="DNA_helicase_N/primase_C"/>
</dbReference>
<evidence type="ECO:0000256" key="10">
    <source>
        <dbReference type="ARBA" id="ARBA00048954"/>
    </source>
</evidence>
<dbReference type="InterPro" id="IPR027417">
    <property type="entry name" value="P-loop_NTPase"/>
</dbReference>
<evidence type="ECO:0000313" key="15">
    <source>
        <dbReference type="Proteomes" id="UP001236559"/>
    </source>
</evidence>
<feature type="domain" description="SF4 helicase" evidence="13">
    <location>
        <begin position="175"/>
        <end position="439"/>
    </location>
</feature>
<evidence type="ECO:0000256" key="6">
    <source>
        <dbReference type="ARBA" id="ARBA00022806"/>
    </source>
</evidence>
<dbReference type="PROSITE" id="PS51199">
    <property type="entry name" value="SF4_HELICASE"/>
    <property type="match status" value="1"/>
</dbReference>
<dbReference type="PANTHER" id="PTHR30153:SF2">
    <property type="entry name" value="REPLICATIVE DNA HELICASE"/>
    <property type="match status" value="1"/>
</dbReference>
<dbReference type="InterPro" id="IPR007692">
    <property type="entry name" value="DNA_helicase_DnaB"/>
</dbReference>
<reference evidence="14 15" key="1">
    <citation type="submission" date="2023-07" db="EMBL/GenBank/DDBJ databases">
        <title>Genomic Encyclopedia of Type Strains, Phase IV (KMG-IV): sequencing the most valuable type-strain genomes for metagenomic binning, comparative biology and taxonomic classification.</title>
        <authorList>
            <person name="Goeker M."/>
        </authorList>
    </citation>
    <scope>NUCLEOTIDE SEQUENCE [LARGE SCALE GENOMIC DNA]</scope>
    <source>
        <strain evidence="14 15">DSM 22616</strain>
    </source>
</reference>
<dbReference type="CDD" id="cd00984">
    <property type="entry name" value="DnaB_C"/>
    <property type="match status" value="1"/>
</dbReference>
<dbReference type="SUPFAM" id="SSF48024">
    <property type="entry name" value="N-terminal domain of DnaB helicase"/>
    <property type="match status" value="1"/>
</dbReference>
<comment type="function">
    <text evidence="12">The main replicative DNA helicase, it participates in initiation and elongation during chromosome replication. Travels ahead of the DNA replisome, separating dsDNA into templates for DNA synthesis. A processive ATP-dependent 5'-3' DNA helicase it has DNA-dependent ATPase activity.</text>
</comment>
<comment type="similarity">
    <text evidence="1 12">Belongs to the helicase family. DnaB subfamily.</text>
</comment>
<dbReference type="InterPro" id="IPR036185">
    <property type="entry name" value="DNA_heli_DnaB-like_N_sf"/>
</dbReference>
<dbReference type="RefSeq" id="WP_307495250.1">
    <property type="nucleotide sequence ID" value="NZ_JAUSTN010000007.1"/>
</dbReference>
<keyword evidence="3 12" id="KW-0235">DNA replication</keyword>
<evidence type="ECO:0000256" key="11">
    <source>
        <dbReference type="NCBIfam" id="TIGR00665"/>
    </source>
</evidence>
<dbReference type="EMBL" id="JAUSTN010000007">
    <property type="protein sequence ID" value="MDQ0275380.1"/>
    <property type="molecule type" value="Genomic_DNA"/>
</dbReference>
<keyword evidence="5 12" id="KW-0378">Hydrolase</keyword>
<dbReference type="NCBIfam" id="NF004384">
    <property type="entry name" value="PRK05748.1"/>
    <property type="match status" value="1"/>
</dbReference>